<feature type="compositionally biased region" description="Acidic residues" evidence="2">
    <location>
        <begin position="214"/>
        <end position="230"/>
    </location>
</feature>
<feature type="compositionally biased region" description="Basic and acidic residues" evidence="2">
    <location>
        <begin position="335"/>
        <end position="357"/>
    </location>
</feature>
<dbReference type="AlphaFoldDB" id="A0A7S0VI78"/>
<dbReference type="PANTHER" id="PTHR23325:SF1">
    <property type="entry name" value="SERUM RESPONSE FACTOR-BINDING PROTEIN 1"/>
    <property type="match status" value="1"/>
</dbReference>
<keyword evidence="1" id="KW-0175">Coiled coil</keyword>
<feature type="domain" description="Bud22" evidence="3">
    <location>
        <begin position="268"/>
        <end position="573"/>
    </location>
</feature>
<organism evidence="4">
    <name type="scientific">Polytomella parva</name>
    <dbReference type="NCBI Taxonomy" id="51329"/>
    <lineage>
        <taxon>Eukaryota</taxon>
        <taxon>Viridiplantae</taxon>
        <taxon>Chlorophyta</taxon>
        <taxon>core chlorophytes</taxon>
        <taxon>Chlorophyceae</taxon>
        <taxon>CS clade</taxon>
        <taxon>Chlamydomonadales</taxon>
        <taxon>Chlamydomonadaceae</taxon>
        <taxon>Polytomella</taxon>
    </lineage>
</organism>
<feature type="compositionally biased region" description="Basic and acidic residues" evidence="2">
    <location>
        <begin position="502"/>
        <end position="531"/>
    </location>
</feature>
<feature type="compositionally biased region" description="Basic and acidic residues" evidence="2">
    <location>
        <begin position="452"/>
        <end position="461"/>
    </location>
</feature>
<proteinExistence type="predicted"/>
<feature type="compositionally biased region" description="Basic and acidic residues" evidence="2">
    <location>
        <begin position="156"/>
        <end position="179"/>
    </location>
</feature>
<evidence type="ECO:0000259" key="3">
    <source>
        <dbReference type="Pfam" id="PF09073"/>
    </source>
</evidence>
<evidence type="ECO:0000313" key="4">
    <source>
        <dbReference type="EMBL" id="CAD8784225.1"/>
    </source>
</evidence>
<accession>A0A7S0VI78</accession>
<dbReference type="InterPro" id="IPR015158">
    <property type="entry name" value="Bud22_dom"/>
</dbReference>
<feature type="compositionally biased region" description="Basic and acidic residues" evidence="2">
    <location>
        <begin position="406"/>
        <end position="419"/>
    </location>
</feature>
<feature type="compositionally biased region" description="Acidic residues" evidence="2">
    <location>
        <begin position="239"/>
        <end position="248"/>
    </location>
</feature>
<dbReference type="InterPro" id="IPR037393">
    <property type="entry name" value="Bud22/SRFB1"/>
</dbReference>
<dbReference type="EMBL" id="HBFM01026429">
    <property type="protein sequence ID" value="CAD8784225.1"/>
    <property type="molecule type" value="Transcribed_RNA"/>
</dbReference>
<feature type="compositionally biased region" description="Basic and acidic residues" evidence="2">
    <location>
        <begin position="200"/>
        <end position="213"/>
    </location>
</feature>
<feature type="compositionally biased region" description="Basic and acidic residues" evidence="2">
    <location>
        <begin position="372"/>
        <end position="394"/>
    </location>
</feature>
<feature type="region of interest" description="Disordered" evidence="2">
    <location>
        <begin position="448"/>
        <end position="558"/>
    </location>
</feature>
<reference evidence="4" key="1">
    <citation type="submission" date="2021-01" db="EMBL/GenBank/DDBJ databases">
        <authorList>
            <person name="Corre E."/>
            <person name="Pelletier E."/>
            <person name="Niang G."/>
            <person name="Scheremetjew M."/>
            <person name="Finn R."/>
            <person name="Kale V."/>
            <person name="Holt S."/>
            <person name="Cochrane G."/>
            <person name="Meng A."/>
            <person name="Brown T."/>
            <person name="Cohen L."/>
        </authorList>
    </citation>
    <scope>NUCLEOTIDE SEQUENCE</scope>
    <source>
        <strain evidence="4">SAG 63-3</strain>
    </source>
</reference>
<feature type="compositionally biased region" description="Acidic residues" evidence="2">
    <location>
        <begin position="276"/>
        <end position="319"/>
    </location>
</feature>
<dbReference type="PANTHER" id="PTHR23325">
    <property type="entry name" value="SERUM RESPONSE FACTOR-BINDING"/>
    <property type="match status" value="1"/>
</dbReference>
<sequence length="574" mass="64190">MTRFIKKYIKKGKKAASNNDKDEQKKRYVFHCCKQLHKALKLAKQFEAGKISRRLAGKNDSAEEASKLEMQLKVVKSFNIGILVNQAATTYGFSQELIAQANYCAPALPKNEAAQEAAAVLAAANAPVEMRKTLEERLIGSNVVKQTAESCLRTMMDKFKEKKGNKKDDSTDNKEDGSKKMPQKTTFSDDEETGSEDEEISKSESESESAKDDSSDDGNDDSDESSDEGNDEMRLRNTEDEDYDEEAGDGNFNSEDFDSFNSSATQTKKRKRARDEDDEDESDDDNDEDDDDEDGVIDEDALGIESESDGDESDENEDEKEPKKRIGSKENSGTQEKKVSTRTPDSPKREKDKDKVTSKSKVSDAATASKKQKMEPEKRNLSEAQRQEQSEVTRKKDKAPKLSYKQRLEAKLKGSDRHLVSATNGSVRNRLGQRARRKLAEELYGSMANHLLGERKGKEGKGGGQSKWGDKGKNEGSYNKDSRYGKSAGLDSYGKTKQQKPYGKDNERGKPYDKREDYNGKSNNRGKDFGSKRQQSQESPAAAPETLHPSWQAKLKNKPIVITDKPASKKIVFE</sequence>
<feature type="compositionally biased region" description="Acidic residues" evidence="2">
    <location>
        <begin position="188"/>
        <end position="199"/>
    </location>
</feature>
<gene>
    <name evidence="4" type="ORF">PPAR00522_LOCUS17081</name>
</gene>
<dbReference type="Pfam" id="PF09073">
    <property type="entry name" value="BUD22"/>
    <property type="match status" value="2"/>
</dbReference>
<feature type="region of interest" description="Disordered" evidence="2">
    <location>
        <begin position="156"/>
        <end position="434"/>
    </location>
</feature>
<evidence type="ECO:0000256" key="2">
    <source>
        <dbReference type="SAM" id="MobiDB-lite"/>
    </source>
</evidence>
<protein>
    <recommendedName>
        <fullName evidence="3">Bud22 domain-containing protein</fullName>
    </recommendedName>
</protein>
<evidence type="ECO:0000256" key="1">
    <source>
        <dbReference type="ARBA" id="ARBA00023054"/>
    </source>
</evidence>
<feature type="compositionally biased region" description="Basic and acidic residues" evidence="2">
    <location>
        <begin position="468"/>
        <end position="484"/>
    </location>
</feature>
<feature type="compositionally biased region" description="Low complexity" evidence="2">
    <location>
        <begin position="249"/>
        <end position="263"/>
    </location>
</feature>
<name>A0A7S0VI78_9CHLO</name>
<feature type="domain" description="Bud22" evidence="3">
    <location>
        <begin position="31"/>
        <end position="262"/>
    </location>
</feature>